<accession>A0ABX2EB87</accession>
<dbReference type="PANTHER" id="PTHR22803">
    <property type="entry name" value="MANNOSE, PHOSPHOLIPASE, LECTIN RECEPTOR RELATED"/>
    <property type="match status" value="1"/>
</dbReference>
<comment type="caution">
    <text evidence="3">The sequence shown here is derived from an EMBL/GenBank/DDBJ whole genome shotgun (WGS) entry which is preliminary data.</text>
</comment>
<dbReference type="InterPro" id="IPR001304">
    <property type="entry name" value="C-type_lectin-like"/>
</dbReference>
<dbReference type="InterPro" id="IPR013424">
    <property type="entry name" value="Ice-binding_C"/>
</dbReference>
<dbReference type="Pfam" id="PF07589">
    <property type="entry name" value="PEP-CTERM"/>
    <property type="match status" value="1"/>
</dbReference>
<reference evidence="3 4" key="1">
    <citation type="submission" date="2020-05" db="EMBL/GenBank/DDBJ databases">
        <title>Aquincola sp. isolate from soil.</title>
        <authorList>
            <person name="Han J."/>
            <person name="Kim D.-U."/>
        </authorList>
    </citation>
    <scope>NUCLEOTIDE SEQUENCE [LARGE SCALE GENOMIC DNA]</scope>
    <source>
        <strain evidence="3 4">S2</strain>
    </source>
</reference>
<organism evidence="3 4">
    <name type="scientific">Pseudaquabacterium terrae</name>
    <dbReference type="NCBI Taxonomy" id="2732868"/>
    <lineage>
        <taxon>Bacteria</taxon>
        <taxon>Pseudomonadati</taxon>
        <taxon>Pseudomonadota</taxon>
        <taxon>Betaproteobacteria</taxon>
        <taxon>Burkholderiales</taxon>
        <taxon>Sphaerotilaceae</taxon>
        <taxon>Pseudaquabacterium</taxon>
    </lineage>
</organism>
<feature type="domain" description="C-type lectin" evidence="2">
    <location>
        <begin position="27"/>
        <end position="138"/>
    </location>
</feature>
<evidence type="ECO:0000256" key="1">
    <source>
        <dbReference type="SAM" id="SignalP"/>
    </source>
</evidence>
<evidence type="ECO:0000259" key="2">
    <source>
        <dbReference type="PROSITE" id="PS50041"/>
    </source>
</evidence>
<dbReference type="Proteomes" id="UP000737171">
    <property type="component" value="Unassembled WGS sequence"/>
</dbReference>
<keyword evidence="1" id="KW-0732">Signal</keyword>
<dbReference type="NCBIfam" id="TIGR02595">
    <property type="entry name" value="PEP_CTERM"/>
    <property type="match status" value="1"/>
</dbReference>
<keyword evidence="4" id="KW-1185">Reference proteome</keyword>
<dbReference type="Pfam" id="PF00059">
    <property type="entry name" value="Lectin_C"/>
    <property type="match status" value="1"/>
</dbReference>
<sequence>MRKTWIAALIGAALSGSLAAAPTQWAGNGHFYEFIPGQFTWQQAFDAAQATSFNGQQGYLATVTSGAENGFLSTSISREIGWLGGSDDGAEGNWTWRDGPEAGQAFTYTNWNPGEPNDCCTGEDFLHLNFAIVGGWNDHGGPGNPNQLNGYFIEFNGQRTVPEPGSLALLAAGLMALSLRRRRG</sequence>
<dbReference type="InterPro" id="IPR050111">
    <property type="entry name" value="C-type_lectin/snaclec_domain"/>
</dbReference>
<dbReference type="InterPro" id="IPR016186">
    <property type="entry name" value="C-type_lectin-like/link_sf"/>
</dbReference>
<dbReference type="SMART" id="SM00034">
    <property type="entry name" value="CLECT"/>
    <property type="match status" value="1"/>
</dbReference>
<dbReference type="PROSITE" id="PS50041">
    <property type="entry name" value="C_TYPE_LECTIN_2"/>
    <property type="match status" value="1"/>
</dbReference>
<dbReference type="InterPro" id="IPR016187">
    <property type="entry name" value="CTDL_fold"/>
</dbReference>
<dbReference type="EMBL" id="JABRWJ010000001">
    <property type="protein sequence ID" value="NRF66022.1"/>
    <property type="molecule type" value="Genomic_DNA"/>
</dbReference>
<proteinExistence type="predicted"/>
<gene>
    <name evidence="3" type="ORF">HLB44_03365</name>
</gene>
<protein>
    <submittedName>
        <fullName evidence="3">PEP-CTERM sorting domain-containing protein</fullName>
    </submittedName>
</protein>
<evidence type="ECO:0000313" key="3">
    <source>
        <dbReference type="EMBL" id="NRF66022.1"/>
    </source>
</evidence>
<dbReference type="Gene3D" id="3.10.100.10">
    <property type="entry name" value="Mannose-Binding Protein A, subunit A"/>
    <property type="match status" value="1"/>
</dbReference>
<evidence type="ECO:0000313" key="4">
    <source>
        <dbReference type="Proteomes" id="UP000737171"/>
    </source>
</evidence>
<dbReference type="RefSeq" id="WP_173121314.1">
    <property type="nucleotide sequence ID" value="NZ_JABRWJ010000001.1"/>
</dbReference>
<dbReference type="SUPFAM" id="SSF56436">
    <property type="entry name" value="C-type lectin-like"/>
    <property type="match status" value="1"/>
</dbReference>
<feature type="signal peptide" evidence="1">
    <location>
        <begin position="1"/>
        <end position="20"/>
    </location>
</feature>
<feature type="chain" id="PRO_5046639782" evidence="1">
    <location>
        <begin position="21"/>
        <end position="184"/>
    </location>
</feature>
<name>A0ABX2EB87_9BURK</name>